<dbReference type="InterPro" id="IPR020846">
    <property type="entry name" value="MFS_dom"/>
</dbReference>
<dbReference type="OrthoDB" id="7441468at2"/>
<dbReference type="AlphaFoldDB" id="A0A1G9CFI2"/>
<feature type="transmembrane region" description="Helical" evidence="7">
    <location>
        <begin position="132"/>
        <end position="161"/>
    </location>
</feature>
<feature type="transmembrane region" description="Helical" evidence="7">
    <location>
        <begin position="65"/>
        <end position="86"/>
    </location>
</feature>
<feature type="transmembrane region" description="Helical" evidence="7">
    <location>
        <begin position="98"/>
        <end position="120"/>
    </location>
</feature>
<feature type="domain" description="Major facilitator superfamily (MFS) profile" evidence="8">
    <location>
        <begin position="32"/>
        <end position="450"/>
    </location>
</feature>
<evidence type="ECO:0000256" key="6">
    <source>
        <dbReference type="SAM" id="MobiDB-lite"/>
    </source>
</evidence>
<dbReference type="InterPro" id="IPR011701">
    <property type="entry name" value="MFS"/>
</dbReference>
<evidence type="ECO:0000259" key="8">
    <source>
        <dbReference type="PROSITE" id="PS50850"/>
    </source>
</evidence>
<dbReference type="PROSITE" id="PS50850">
    <property type="entry name" value="MFS"/>
    <property type="match status" value="1"/>
</dbReference>
<reference evidence="10" key="1">
    <citation type="submission" date="2016-10" db="EMBL/GenBank/DDBJ databases">
        <authorList>
            <person name="Varghese N."/>
            <person name="Submissions S."/>
        </authorList>
    </citation>
    <scope>NUCLEOTIDE SEQUENCE [LARGE SCALE GENOMIC DNA]</scope>
    <source>
        <strain evidence="10">CGMCC 4.3147</strain>
    </source>
</reference>
<evidence type="ECO:0000256" key="5">
    <source>
        <dbReference type="ARBA" id="ARBA00023136"/>
    </source>
</evidence>
<evidence type="ECO:0000313" key="10">
    <source>
        <dbReference type="Proteomes" id="UP000198662"/>
    </source>
</evidence>
<evidence type="ECO:0000313" key="9">
    <source>
        <dbReference type="EMBL" id="SDK50409.1"/>
    </source>
</evidence>
<keyword evidence="3 7" id="KW-0812">Transmembrane</keyword>
<gene>
    <name evidence="9" type="ORF">SAMN05216298_0308</name>
</gene>
<keyword evidence="10" id="KW-1185">Reference proteome</keyword>
<evidence type="ECO:0000256" key="7">
    <source>
        <dbReference type="SAM" id="Phobius"/>
    </source>
</evidence>
<dbReference type="STRING" id="380244.SAMN05216298_0308"/>
<feature type="transmembrane region" description="Helical" evidence="7">
    <location>
        <begin position="285"/>
        <end position="305"/>
    </location>
</feature>
<dbReference type="SUPFAM" id="SSF103473">
    <property type="entry name" value="MFS general substrate transporter"/>
    <property type="match status" value="1"/>
</dbReference>
<dbReference type="Proteomes" id="UP000198662">
    <property type="component" value="Unassembled WGS sequence"/>
</dbReference>
<protein>
    <submittedName>
        <fullName evidence="9">MFS transporter, DHA3 family, multidrug efflux protein</fullName>
    </submittedName>
</protein>
<dbReference type="Gene3D" id="1.20.1250.20">
    <property type="entry name" value="MFS general substrate transporter like domains"/>
    <property type="match status" value="1"/>
</dbReference>
<feature type="transmembrane region" description="Helical" evidence="7">
    <location>
        <begin position="173"/>
        <end position="196"/>
    </location>
</feature>
<feature type="transmembrane region" description="Helical" evidence="7">
    <location>
        <begin position="336"/>
        <end position="353"/>
    </location>
</feature>
<feature type="transmembrane region" description="Helical" evidence="7">
    <location>
        <begin position="242"/>
        <end position="265"/>
    </location>
</feature>
<keyword evidence="4 7" id="KW-1133">Transmembrane helix</keyword>
<dbReference type="InterPro" id="IPR036259">
    <property type="entry name" value="MFS_trans_sf"/>
</dbReference>
<evidence type="ECO:0000256" key="3">
    <source>
        <dbReference type="ARBA" id="ARBA00022692"/>
    </source>
</evidence>
<feature type="transmembrane region" description="Helical" evidence="7">
    <location>
        <begin position="202"/>
        <end position="221"/>
    </location>
</feature>
<dbReference type="EMBL" id="FNGF01000001">
    <property type="protein sequence ID" value="SDK50409.1"/>
    <property type="molecule type" value="Genomic_DNA"/>
</dbReference>
<organism evidence="9 10">
    <name type="scientific">Glycomyces sambucus</name>
    <dbReference type="NCBI Taxonomy" id="380244"/>
    <lineage>
        <taxon>Bacteria</taxon>
        <taxon>Bacillati</taxon>
        <taxon>Actinomycetota</taxon>
        <taxon>Actinomycetes</taxon>
        <taxon>Glycomycetales</taxon>
        <taxon>Glycomycetaceae</taxon>
        <taxon>Glycomyces</taxon>
    </lineage>
</organism>
<dbReference type="Pfam" id="PF07690">
    <property type="entry name" value="MFS_1"/>
    <property type="match status" value="1"/>
</dbReference>
<dbReference type="CDD" id="cd06173">
    <property type="entry name" value="MFS_MefA_like"/>
    <property type="match status" value="1"/>
</dbReference>
<feature type="region of interest" description="Disordered" evidence="6">
    <location>
        <begin position="1"/>
        <end position="22"/>
    </location>
</feature>
<keyword evidence="2" id="KW-1003">Cell membrane</keyword>
<comment type="subcellular location">
    <subcellularLocation>
        <location evidence="1">Cell membrane</location>
        <topology evidence="1">Multi-pass membrane protein</topology>
    </subcellularLocation>
</comment>
<accession>A0A1G9CFI2</accession>
<evidence type="ECO:0000256" key="2">
    <source>
        <dbReference type="ARBA" id="ARBA00022475"/>
    </source>
</evidence>
<dbReference type="GO" id="GO:0022857">
    <property type="term" value="F:transmembrane transporter activity"/>
    <property type="evidence" value="ECO:0007669"/>
    <property type="project" value="InterPro"/>
</dbReference>
<evidence type="ECO:0000256" key="1">
    <source>
        <dbReference type="ARBA" id="ARBA00004651"/>
    </source>
</evidence>
<dbReference type="GO" id="GO:0005886">
    <property type="term" value="C:plasma membrane"/>
    <property type="evidence" value="ECO:0007669"/>
    <property type="project" value="UniProtKB-SubCell"/>
</dbReference>
<feature type="transmembrane region" description="Helical" evidence="7">
    <location>
        <begin position="312"/>
        <end position="330"/>
    </location>
</feature>
<dbReference type="PANTHER" id="PTHR23513:SF6">
    <property type="entry name" value="MAJOR FACILITATOR SUPERFAMILY ASSOCIATED DOMAIN-CONTAINING PROTEIN"/>
    <property type="match status" value="1"/>
</dbReference>
<dbReference type="PANTHER" id="PTHR23513">
    <property type="entry name" value="INTEGRAL MEMBRANE EFFLUX PROTEIN-RELATED"/>
    <property type="match status" value="1"/>
</dbReference>
<evidence type="ECO:0000256" key="4">
    <source>
        <dbReference type="ARBA" id="ARBA00022989"/>
    </source>
</evidence>
<dbReference type="RefSeq" id="WP_091041603.1">
    <property type="nucleotide sequence ID" value="NZ_FNGF01000001.1"/>
</dbReference>
<feature type="transmembrane region" description="Helical" evidence="7">
    <location>
        <begin position="373"/>
        <end position="396"/>
    </location>
</feature>
<proteinExistence type="predicted"/>
<feature type="transmembrane region" description="Helical" evidence="7">
    <location>
        <begin position="36"/>
        <end position="59"/>
    </location>
</feature>
<feature type="transmembrane region" description="Helical" evidence="7">
    <location>
        <begin position="424"/>
        <end position="445"/>
    </location>
</feature>
<feature type="compositionally biased region" description="Low complexity" evidence="6">
    <location>
        <begin position="1"/>
        <end position="13"/>
    </location>
</feature>
<name>A0A1G9CFI2_9ACTN</name>
<keyword evidence="5 7" id="KW-0472">Membrane</keyword>
<sequence>MNEPLPSPGGAAEPAPPGSSQGVQVPPNGFRIFVQVLVNTAVANVTTSFLWFALTFWIYAETRNVIATGVIGAAYMLFASLFSMFFGTLVDRFRKKSVMVWATLATLVVFVLDTGFFFAVGEDAVADLSLPWFWIFAVVMLAGAVVEQLRGIALSTTVTLLVPDERHANANGLVGAVQGLAMLVTSVLSGLAIGFLGMGWTLVIGLAALALTLLHLLGLHIPERNVDHTEQQSKWVDVKGGWLAVLAVPGLLALVLFTTLNNLFGGVSMALMDPYGIDLFGVQQWGVWFAVASTGLFVGGGLIAAKGLGQNPIRTMLLVAGAIGVIGMLFTIRQWGWLFVAGIWLTMALMPAVEAAEQTVVQRVVPYEKQGRVFGFANTFEAAAAPITALMIAPIAELWIIPHLRTEAGQREWSWLLGTGDSRGIALILTFAGFALVLLAVAALLTPQYRFLARQYRNAAPKNDEADTEPSTAPVG</sequence>